<protein>
    <submittedName>
        <fullName evidence="4">TetR/AcrR family transcriptional regulator</fullName>
    </submittedName>
</protein>
<keyword evidence="1 2" id="KW-0238">DNA-binding</keyword>
<evidence type="ECO:0000256" key="1">
    <source>
        <dbReference type="ARBA" id="ARBA00023125"/>
    </source>
</evidence>
<dbReference type="PANTHER" id="PTHR30055:SF233">
    <property type="entry name" value="REGULATORY PROTEIN TETR"/>
    <property type="match status" value="1"/>
</dbReference>
<dbReference type="SUPFAM" id="SSF46689">
    <property type="entry name" value="Homeodomain-like"/>
    <property type="match status" value="1"/>
</dbReference>
<sequence>MQESDVASRLIEAARECFLNDEYHRVTTRQIAAKAGVAVSMIRYYFGSKDGLYEDMIRQTLLPLINAVEQLSLDGDWDFGDFFDLYYATMQENPKFPALILKVMALNEGPGKNVIRQLLERGRQRGTRRLAEIQGAEPSDAGTEYDLLRIAFVSLAMLPMLAKPVLEEQMGQEMGPEFLKQLADFNGRILKAGLQNM</sequence>
<dbReference type="PANTHER" id="PTHR30055">
    <property type="entry name" value="HTH-TYPE TRANSCRIPTIONAL REGULATOR RUTR"/>
    <property type="match status" value="1"/>
</dbReference>
<gene>
    <name evidence="4" type="ORF">MJO52_13550</name>
</gene>
<name>A0ABY4V7A0_9GAMM</name>
<dbReference type="RefSeq" id="WP_252082195.1">
    <property type="nucleotide sequence ID" value="NZ_CP092418.1"/>
</dbReference>
<dbReference type="Gene3D" id="1.10.357.10">
    <property type="entry name" value="Tetracycline Repressor, domain 2"/>
    <property type="match status" value="1"/>
</dbReference>
<dbReference type="InterPro" id="IPR050109">
    <property type="entry name" value="HTH-type_TetR-like_transc_reg"/>
</dbReference>
<organism evidence="4 5">
    <name type="scientific">Microbulbifer variabilis</name>
    <dbReference type="NCBI Taxonomy" id="266805"/>
    <lineage>
        <taxon>Bacteria</taxon>
        <taxon>Pseudomonadati</taxon>
        <taxon>Pseudomonadota</taxon>
        <taxon>Gammaproteobacteria</taxon>
        <taxon>Cellvibrionales</taxon>
        <taxon>Microbulbiferaceae</taxon>
        <taxon>Microbulbifer</taxon>
    </lineage>
</organism>
<feature type="domain" description="HTH tetR-type" evidence="3">
    <location>
        <begin position="4"/>
        <end position="64"/>
    </location>
</feature>
<reference evidence="4" key="1">
    <citation type="submission" date="2022-02" db="EMBL/GenBank/DDBJ databases">
        <title>Coral-associated bacteria.</title>
        <authorList>
            <person name="Tang K."/>
            <person name="Wang X."/>
        </authorList>
    </citation>
    <scope>NUCLEOTIDE SEQUENCE</scope>
    <source>
        <strain evidence="4">SCSIO 43006</strain>
    </source>
</reference>
<dbReference type="PRINTS" id="PR00455">
    <property type="entry name" value="HTHTETR"/>
</dbReference>
<feature type="DNA-binding region" description="H-T-H motif" evidence="2">
    <location>
        <begin position="27"/>
        <end position="46"/>
    </location>
</feature>
<dbReference type="Proteomes" id="UP001055658">
    <property type="component" value="Chromosome"/>
</dbReference>
<dbReference type="InterPro" id="IPR009057">
    <property type="entry name" value="Homeodomain-like_sf"/>
</dbReference>
<dbReference type="PROSITE" id="PS50977">
    <property type="entry name" value="HTH_TETR_2"/>
    <property type="match status" value="1"/>
</dbReference>
<dbReference type="InterPro" id="IPR001647">
    <property type="entry name" value="HTH_TetR"/>
</dbReference>
<dbReference type="Pfam" id="PF00440">
    <property type="entry name" value="TetR_N"/>
    <property type="match status" value="1"/>
</dbReference>
<keyword evidence="5" id="KW-1185">Reference proteome</keyword>
<proteinExistence type="predicted"/>
<evidence type="ECO:0000259" key="3">
    <source>
        <dbReference type="PROSITE" id="PS50977"/>
    </source>
</evidence>
<accession>A0ABY4V7A0</accession>
<evidence type="ECO:0000313" key="5">
    <source>
        <dbReference type="Proteomes" id="UP001055658"/>
    </source>
</evidence>
<dbReference type="EMBL" id="CP092418">
    <property type="protein sequence ID" value="USD20103.1"/>
    <property type="molecule type" value="Genomic_DNA"/>
</dbReference>
<evidence type="ECO:0000256" key="2">
    <source>
        <dbReference type="PROSITE-ProRule" id="PRU00335"/>
    </source>
</evidence>
<evidence type="ECO:0000313" key="4">
    <source>
        <dbReference type="EMBL" id="USD20103.1"/>
    </source>
</evidence>